<sequence>MRWLVALLLVLAAPLAADPVPALFDVTGVAADDVLNVREEPSAGSEVIGALAPDAVGVEVVELTVGADWGRVNVNEMSGWVSMRYMQQQPDAAEVWMTPRFACYGTEPFWSLTVEQGVAAQFRIMGEAEQHLPAGLLQLGAGVIDRFALPLGHNVAILRQMQCHDGMSDRAFGLDVGLMLNGSLYAGCCTLLAD</sequence>
<evidence type="ECO:0000313" key="3">
    <source>
        <dbReference type="EMBL" id="MCE8538966.1"/>
    </source>
</evidence>
<keyword evidence="1" id="KW-0732">Signal</keyword>
<dbReference type="RefSeq" id="WP_234220824.1">
    <property type="nucleotide sequence ID" value="NZ_JAGQAF010000010.1"/>
</dbReference>
<organism evidence="3 4">
    <name type="scientific">Ruegeria pomeroyi</name>
    <dbReference type="NCBI Taxonomy" id="89184"/>
    <lineage>
        <taxon>Bacteria</taxon>
        <taxon>Pseudomonadati</taxon>
        <taxon>Pseudomonadota</taxon>
        <taxon>Alphaproteobacteria</taxon>
        <taxon>Rhodobacterales</taxon>
        <taxon>Roseobacteraceae</taxon>
        <taxon>Ruegeria</taxon>
    </lineage>
</organism>
<evidence type="ECO:0000313" key="4">
    <source>
        <dbReference type="Proteomes" id="UP000813672"/>
    </source>
</evidence>
<feature type="signal peptide" evidence="1">
    <location>
        <begin position="1"/>
        <end position="17"/>
    </location>
</feature>
<dbReference type="Proteomes" id="UP000813672">
    <property type="component" value="Unassembled WGS sequence"/>
</dbReference>
<comment type="caution">
    <text evidence="3">The sequence shown here is derived from an EMBL/GenBank/DDBJ whole genome shotgun (WGS) entry which is preliminary data.</text>
</comment>
<dbReference type="Gene3D" id="2.30.30.40">
    <property type="entry name" value="SH3 Domains"/>
    <property type="match status" value="1"/>
</dbReference>
<name>A0A9Q3ZPE3_9RHOB</name>
<accession>A0A9Q3ZPE3</accession>
<evidence type="ECO:0000256" key="1">
    <source>
        <dbReference type="SAM" id="SignalP"/>
    </source>
</evidence>
<evidence type="ECO:0000259" key="2">
    <source>
        <dbReference type="Pfam" id="PF08239"/>
    </source>
</evidence>
<reference evidence="3" key="1">
    <citation type="journal article" date="2021" name="Environ. Microbiol.">
        <title>Cryptic niche differentiation of novel sediment ecotypes of Rugeria pomeroyi correlates with nitrate respiration.</title>
        <authorList>
            <person name="Lin X."/>
            <person name="McNichol J."/>
            <person name="Chu X."/>
            <person name="Qian Y."/>
            <person name="Luo H."/>
        </authorList>
    </citation>
    <scope>NUCLEOTIDE SEQUENCE</scope>
    <source>
        <strain evidence="3">SZCCDBB064</strain>
    </source>
</reference>
<dbReference type="AlphaFoldDB" id="A0A9Q3ZPE3"/>
<dbReference type="InterPro" id="IPR003646">
    <property type="entry name" value="SH3-like_bac-type"/>
</dbReference>
<proteinExistence type="predicted"/>
<feature type="chain" id="PRO_5040149889" evidence="1">
    <location>
        <begin position="18"/>
        <end position="194"/>
    </location>
</feature>
<gene>
    <name evidence="3" type="ORF">KBY27_16045</name>
</gene>
<dbReference type="EMBL" id="JAGQAF010000010">
    <property type="protein sequence ID" value="MCE8538966.1"/>
    <property type="molecule type" value="Genomic_DNA"/>
</dbReference>
<dbReference type="Pfam" id="PF08239">
    <property type="entry name" value="SH3_3"/>
    <property type="match status" value="1"/>
</dbReference>
<feature type="domain" description="SH3b" evidence="2">
    <location>
        <begin position="33"/>
        <end position="86"/>
    </location>
</feature>
<protein>
    <submittedName>
        <fullName evidence="3">SH3 domain-containing protein</fullName>
    </submittedName>
</protein>